<dbReference type="GO" id="GO:0004252">
    <property type="term" value="F:serine-type endopeptidase activity"/>
    <property type="evidence" value="ECO:0007669"/>
    <property type="project" value="InterPro"/>
</dbReference>
<sequence length="279" mass="30111">MPLLSALRRRLPFLPQPKPLVALVHLAGVIASDARPGRGLSIGQVEKPLRKAFAAKPKAVVLTINSPGGAPAQSRMIHDRARALSVKHDVPVLTYIEDVGASGGYMIALAGEDILADPFAIVGSIGVIAAGFGFHDAIARLGIERRVHTAGENKSQLDPFRPEQADDVARLKDLLTKSHKLFAALVRDRRAGRLTDEEDVFDGRFWLAGDALALGLIDEVGDLPTMLKARYGDDVRMKRYSTEGKGIVSRLLSGRSSSDPLTALLDAAERRADWARFGL</sequence>
<evidence type="ECO:0000256" key="3">
    <source>
        <dbReference type="ARBA" id="ARBA00022801"/>
    </source>
</evidence>
<dbReference type="PRINTS" id="PR00127">
    <property type="entry name" value="CLPPROTEASEP"/>
</dbReference>
<dbReference type="AlphaFoldDB" id="A0A840I5A9"/>
<evidence type="ECO:0000313" key="7">
    <source>
        <dbReference type="Proteomes" id="UP000563524"/>
    </source>
</evidence>
<dbReference type="Proteomes" id="UP000563524">
    <property type="component" value="Unassembled WGS sequence"/>
</dbReference>
<dbReference type="RefSeq" id="WP_183819227.1">
    <property type="nucleotide sequence ID" value="NZ_JACHOB010000006.1"/>
</dbReference>
<dbReference type="Gene3D" id="6.20.330.10">
    <property type="match status" value="1"/>
</dbReference>
<dbReference type="EMBL" id="JACHOB010000006">
    <property type="protein sequence ID" value="MBB4660029.1"/>
    <property type="molecule type" value="Genomic_DNA"/>
</dbReference>
<dbReference type="InterPro" id="IPR047272">
    <property type="entry name" value="S49_SppA_C"/>
</dbReference>
<name>A0A840I5A9_9PROT</name>
<comment type="caution">
    <text evidence="6">The sequence shown here is derived from an EMBL/GenBank/DDBJ whole genome shotgun (WGS) entry which is preliminary data.</text>
</comment>
<accession>A0A840I5A9</accession>
<keyword evidence="7" id="KW-1185">Reference proteome</keyword>
<evidence type="ECO:0000313" key="6">
    <source>
        <dbReference type="EMBL" id="MBB4660029.1"/>
    </source>
</evidence>
<dbReference type="InterPro" id="IPR029045">
    <property type="entry name" value="ClpP/crotonase-like_dom_sf"/>
</dbReference>
<feature type="domain" description="Peptidase S49" evidence="5">
    <location>
        <begin position="87"/>
        <end position="226"/>
    </location>
</feature>
<reference evidence="6 7" key="1">
    <citation type="submission" date="2020-08" db="EMBL/GenBank/DDBJ databases">
        <title>Genomic Encyclopedia of Type Strains, Phase IV (KMG-IV): sequencing the most valuable type-strain genomes for metagenomic binning, comparative biology and taxonomic classification.</title>
        <authorList>
            <person name="Goeker M."/>
        </authorList>
    </citation>
    <scope>NUCLEOTIDE SEQUENCE [LARGE SCALE GENOMIC DNA]</scope>
    <source>
        <strain evidence="6 7">DSM 102850</strain>
    </source>
</reference>
<comment type="similarity">
    <text evidence="1">Belongs to the peptidase S49 family.</text>
</comment>
<proteinExistence type="inferred from homology"/>
<protein>
    <submittedName>
        <fullName evidence="6">Serine protease SohB</fullName>
        <ecNumber evidence="6">3.4.21.-</ecNumber>
    </submittedName>
</protein>
<evidence type="ECO:0000256" key="1">
    <source>
        <dbReference type="ARBA" id="ARBA00008683"/>
    </source>
</evidence>
<gene>
    <name evidence="6" type="ORF">GGQ59_002573</name>
</gene>
<organism evidence="6 7">
    <name type="scientific">Parvularcula dongshanensis</name>
    <dbReference type="NCBI Taxonomy" id="1173995"/>
    <lineage>
        <taxon>Bacteria</taxon>
        <taxon>Pseudomonadati</taxon>
        <taxon>Pseudomonadota</taxon>
        <taxon>Alphaproteobacteria</taxon>
        <taxon>Parvularculales</taxon>
        <taxon>Parvularculaceae</taxon>
        <taxon>Parvularcula</taxon>
    </lineage>
</organism>
<evidence type="ECO:0000259" key="5">
    <source>
        <dbReference type="Pfam" id="PF01343"/>
    </source>
</evidence>
<dbReference type="Pfam" id="PF01343">
    <property type="entry name" value="Peptidase_S49"/>
    <property type="match status" value="1"/>
</dbReference>
<keyword evidence="4" id="KW-0720">Serine protease</keyword>
<dbReference type="InterPro" id="IPR001907">
    <property type="entry name" value="ClpP"/>
</dbReference>
<evidence type="ECO:0000256" key="2">
    <source>
        <dbReference type="ARBA" id="ARBA00022670"/>
    </source>
</evidence>
<dbReference type="PANTHER" id="PTHR42987">
    <property type="entry name" value="PEPTIDASE S49"/>
    <property type="match status" value="1"/>
</dbReference>
<dbReference type="EC" id="3.4.21.-" evidence="6"/>
<dbReference type="CDD" id="cd07023">
    <property type="entry name" value="S49_Sppa_N_C"/>
    <property type="match status" value="1"/>
</dbReference>
<evidence type="ECO:0000256" key="4">
    <source>
        <dbReference type="ARBA" id="ARBA00022825"/>
    </source>
</evidence>
<dbReference type="SUPFAM" id="SSF52096">
    <property type="entry name" value="ClpP/crotonase"/>
    <property type="match status" value="1"/>
</dbReference>
<dbReference type="GO" id="GO:0006508">
    <property type="term" value="P:proteolysis"/>
    <property type="evidence" value="ECO:0007669"/>
    <property type="project" value="UniProtKB-KW"/>
</dbReference>
<keyword evidence="2 6" id="KW-0645">Protease</keyword>
<dbReference type="Gene3D" id="3.90.226.10">
    <property type="entry name" value="2-enoyl-CoA Hydratase, Chain A, domain 1"/>
    <property type="match status" value="1"/>
</dbReference>
<keyword evidence="3 6" id="KW-0378">Hydrolase</keyword>
<dbReference type="PANTHER" id="PTHR42987:SF8">
    <property type="entry name" value="PROTEINASE"/>
    <property type="match status" value="1"/>
</dbReference>
<dbReference type="InterPro" id="IPR002142">
    <property type="entry name" value="Peptidase_S49"/>
</dbReference>
<dbReference type="GO" id="GO:0004176">
    <property type="term" value="F:ATP-dependent peptidase activity"/>
    <property type="evidence" value="ECO:0007669"/>
    <property type="project" value="InterPro"/>
</dbReference>